<dbReference type="Pfam" id="PF02780">
    <property type="entry name" value="Transketolase_C"/>
    <property type="match status" value="1"/>
</dbReference>
<dbReference type="PANTHER" id="PTHR43257:SF2">
    <property type="entry name" value="PYRUVATE DEHYDROGENASE E1 COMPONENT SUBUNIT BETA"/>
    <property type="match status" value="1"/>
</dbReference>
<dbReference type="InterPro" id="IPR009014">
    <property type="entry name" value="Transketo_C/PFOR_II"/>
</dbReference>
<organism evidence="5 6">
    <name type="scientific">Pseudogemmobacter lacusdianii</name>
    <dbReference type="NCBI Taxonomy" id="3069608"/>
    <lineage>
        <taxon>Bacteria</taxon>
        <taxon>Pseudomonadati</taxon>
        <taxon>Pseudomonadota</taxon>
        <taxon>Alphaproteobacteria</taxon>
        <taxon>Rhodobacterales</taxon>
        <taxon>Paracoccaceae</taxon>
        <taxon>Pseudogemmobacter</taxon>
    </lineage>
</organism>
<dbReference type="RefSeq" id="WP_306681814.1">
    <property type="nucleotide sequence ID" value="NZ_JAVDBT010000023.1"/>
</dbReference>
<dbReference type="SUPFAM" id="SSF52518">
    <property type="entry name" value="Thiamin diphosphate-binding fold (THDP-binding)"/>
    <property type="match status" value="1"/>
</dbReference>
<dbReference type="EMBL" id="JAVDBT010000023">
    <property type="protein sequence ID" value="MDQ2068107.1"/>
    <property type="molecule type" value="Genomic_DNA"/>
</dbReference>
<dbReference type="Gene3D" id="3.40.50.920">
    <property type="match status" value="1"/>
</dbReference>
<comment type="cofactor">
    <cofactor evidence="1">
        <name>thiamine diphosphate</name>
        <dbReference type="ChEBI" id="CHEBI:58937"/>
    </cofactor>
</comment>
<dbReference type="SMART" id="SM00861">
    <property type="entry name" value="Transket_pyr"/>
    <property type="match status" value="1"/>
</dbReference>
<protein>
    <submittedName>
        <fullName evidence="5">Alpha-ketoacid dehydrogenase subunit beta</fullName>
        <ecNumber evidence="5">1.2.4.-</ecNumber>
    </submittedName>
</protein>
<dbReference type="InterPro" id="IPR029061">
    <property type="entry name" value="THDP-binding"/>
</dbReference>
<dbReference type="InterPro" id="IPR005475">
    <property type="entry name" value="Transketolase-like_Pyr-bd"/>
</dbReference>
<evidence type="ECO:0000313" key="6">
    <source>
        <dbReference type="Proteomes" id="UP001239680"/>
    </source>
</evidence>
<keyword evidence="6" id="KW-1185">Reference proteome</keyword>
<dbReference type="Pfam" id="PF02779">
    <property type="entry name" value="Transket_pyr"/>
    <property type="match status" value="1"/>
</dbReference>
<comment type="caution">
    <text evidence="5">The sequence shown here is derived from an EMBL/GenBank/DDBJ whole genome shotgun (WGS) entry which is preliminary data.</text>
</comment>
<dbReference type="NCBIfam" id="NF006667">
    <property type="entry name" value="PRK09212.1"/>
    <property type="match status" value="1"/>
</dbReference>
<evidence type="ECO:0000256" key="1">
    <source>
        <dbReference type="ARBA" id="ARBA00001964"/>
    </source>
</evidence>
<keyword evidence="2 5" id="KW-0560">Oxidoreductase</keyword>
<dbReference type="GO" id="GO:0016491">
    <property type="term" value="F:oxidoreductase activity"/>
    <property type="evidence" value="ECO:0007669"/>
    <property type="project" value="UniProtKB-KW"/>
</dbReference>
<accession>A0ABU0W266</accession>
<dbReference type="SUPFAM" id="SSF52922">
    <property type="entry name" value="TK C-terminal domain-like"/>
    <property type="match status" value="1"/>
</dbReference>
<proteinExistence type="predicted"/>
<evidence type="ECO:0000259" key="4">
    <source>
        <dbReference type="SMART" id="SM00861"/>
    </source>
</evidence>
<dbReference type="Gene3D" id="3.40.50.970">
    <property type="match status" value="1"/>
</dbReference>
<sequence>MAKLRYAEALNIALREEMTRDPSVFLFGEDIGTYGGVFKVSKGLLEEFGDQRVRDTPISEQALTAMAVSAAMTGTRPVLEIMYADFLPLSLDALVNQASIYEYIWKEKVQMPFVLRTQGGGGAGAGAQHSKALDVLVAHIPGLQVVAPVTPADARGLLKAAIRDPRPVIFLEHKLLYNMRGEVDLDSEGLVEIGKARTVQPGTDVSIFATSKMVIDAEKAAELLAKDGISAEVIDLRSLRPLDLGAIKASIAKTNHAVVVNEGWRFCGYAAELSATIMDHAFDELDAPVERVTLPDMPIPYSETLEASVLPNAEKIAAAAKKTLA</sequence>
<dbReference type="CDD" id="cd07036">
    <property type="entry name" value="TPP_PYR_E1-PDHc-beta_like"/>
    <property type="match status" value="1"/>
</dbReference>
<dbReference type="Proteomes" id="UP001239680">
    <property type="component" value="Unassembled WGS sequence"/>
</dbReference>
<keyword evidence="3" id="KW-0786">Thiamine pyrophosphate</keyword>
<evidence type="ECO:0000256" key="3">
    <source>
        <dbReference type="ARBA" id="ARBA00023052"/>
    </source>
</evidence>
<dbReference type="InterPro" id="IPR033248">
    <property type="entry name" value="Transketolase_C"/>
</dbReference>
<evidence type="ECO:0000313" key="5">
    <source>
        <dbReference type="EMBL" id="MDQ2068107.1"/>
    </source>
</evidence>
<dbReference type="EC" id="1.2.4.-" evidence="5"/>
<gene>
    <name evidence="5" type="ORF">Q9295_17175</name>
</gene>
<dbReference type="PANTHER" id="PTHR43257">
    <property type="entry name" value="PYRUVATE DEHYDROGENASE E1 COMPONENT BETA SUBUNIT"/>
    <property type="match status" value="1"/>
</dbReference>
<name>A0ABU0W266_9RHOB</name>
<reference evidence="5 6" key="1">
    <citation type="submission" date="2023-08" db="EMBL/GenBank/DDBJ databases">
        <title>Characterization of two Paracoccaceae strains isolated from Phycosphere and proposal of Xinfangfangia lacusdiani sp. nov.</title>
        <authorList>
            <person name="Deng Y."/>
            <person name="Zhang Y.Q."/>
        </authorList>
    </citation>
    <scope>NUCLEOTIDE SEQUENCE [LARGE SCALE GENOMIC DNA]</scope>
    <source>
        <strain evidence="5 6">CPCC 101601</strain>
    </source>
</reference>
<evidence type="ECO:0000256" key="2">
    <source>
        <dbReference type="ARBA" id="ARBA00023002"/>
    </source>
</evidence>
<feature type="domain" description="Transketolase-like pyrimidine-binding" evidence="4">
    <location>
        <begin position="4"/>
        <end position="179"/>
    </location>
</feature>